<proteinExistence type="predicted"/>
<dbReference type="EMBL" id="JASCZI010271919">
    <property type="protein sequence ID" value="MED6217585.1"/>
    <property type="molecule type" value="Genomic_DNA"/>
</dbReference>
<evidence type="ECO:0000256" key="3">
    <source>
        <dbReference type="ARBA" id="ARBA00022833"/>
    </source>
</evidence>
<keyword evidence="4" id="KW-1133">Transmembrane helix</keyword>
<keyword evidence="2" id="KW-0863">Zinc-finger</keyword>
<dbReference type="Proteomes" id="UP001341840">
    <property type="component" value="Unassembled WGS sequence"/>
</dbReference>
<evidence type="ECO:0000256" key="2">
    <source>
        <dbReference type="ARBA" id="ARBA00022771"/>
    </source>
</evidence>
<keyword evidence="6" id="KW-1185">Reference proteome</keyword>
<keyword evidence="4" id="KW-0472">Membrane</keyword>
<keyword evidence="4" id="KW-0812">Transmembrane</keyword>
<reference evidence="5 6" key="1">
    <citation type="journal article" date="2023" name="Plants (Basel)">
        <title>Bridging the Gap: Combining Genomics and Transcriptomics Approaches to Understand Stylosanthes scabra, an Orphan Legume from the Brazilian Caatinga.</title>
        <authorList>
            <person name="Ferreira-Neto J.R.C."/>
            <person name="da Silva M.D."/>
            <person name="Binneck E."/>
            <person name="de Melo N.F."/>
            <person name="da Silva R.H."/>
            <person name="de Melo A.L.T.M."/>
            <person name="Pandolfi V."/>
            <person name="Bustamante F.O."/>
            <person name="Brasileiro-Vidal A.C."/>
            <person name="Benko-Iseppon A.M."/>
        </authorList>
    </citation>
    <scope>NUCLEOTIDE SEQUENCE [LARGE SCALE GENOMIC DNA]</scope>
    <source>
        <tissue evidence="5">Leaves</tissue>
    </source>
</reference>
<dbReference type="PANTHER" id="PTHR45798">
    <property type="entry name" value="RING-H2 FINGER PROTEIN ATL61-RELATED-RELATED"/>
    <property type="match status" value="1"/>
</dbReference>
<comment type="caution">
    <text evidence="5">The sequence shown here is derived from an EMBL/GenBank/DDBJ whole genome shotgun (WGS) entry which is preliminary data.</text>
</comment>
<sequence>MAELTLPPTPPHYHEQESTGNGGLDWSVVGAAIVCALLCVLGLNTMLRCAFRCAARLLTNPLQWIASRRLNSGLKTNDMVALPTSTYSSSSQDPNNCAICLAEFRDDTSSSTPTLIRFTLYKFS</sequence>
<name>A0ABU6Z4R4_9FABA</name>
<evidence type="ECO:0000313" key="6">
    <source>
        <dbReference type="Proteomes" id="UP001341840"/>
    </source>
</evidence>
<evidence type="ECO:0000256" key="4">
    <source>
        <dbReference type="SAM" id="Phobius"/>
    </source>
</evidence>
<evidence type="ECO:0000256" key="1">
    <source>
        <dbReference type="ARBA" id="ARBA00022723"/>
    </source>
</evidence>
<gene>
    <name evidence="5" type="ORF">PIB30_019175</name>
</gene>
<keyword evidence="3" id="KW-0862">Zinc</keyword>
<evidence type="ECO:0000313" key="5">
    <source>
        <dbReference type="EMBL" id="MED6217585.1"/>
    </source>
</evidence>
<feature type="transmembrane region" description="Helical" evidence="4">
    <location>
        <begin position="26"/>
        <end position="47"/>
    </location>
</feature>
<protein>
    <submittedName>
        <fullName evidence="5">Uncharacterized protein</fullName>
    </submittedName>
</protein>
<accession>A0ABU6Z4R4</accession>
<organism evidence="5 6">
    <name type="scientific">Stylosanthes scabra</name>
    <dbReference type="NCBI Taxonomy" id="79078"/>
    <lineage>
        <taxon>Eukaryota</taxon>
        <taxon>Viridiplantae</taxon>
        <taxon>Streptophyta</taxon>
        <taxon>Embryophyta</taxon>
        <taxon>Tracheophyta</taxon>
        <taxon>Spermatophyta</taxon>
        <taxon>Magnoliopsida</taxon>
        <taxon>eudicotyledons</taxon>
        <taxon>Gunneridae</taxon>
        <taxon>Pentapetalae</taxon>
        <taxon>rosids</taxon>
        <taxon>fabids</taxon>
        <taxon>Fabales</taxon>
        <taxon>Fabaceae</taxon>
        <taxon>Papilionoideae</taxon>
        <taxon>50 kb inversion clade</taxon>
        <taxon>dalbergioids sensu lato</taxon>
        <taxon>Dalbergieae</taxon>
        <taxon>Pterocarpus clade</taxon>
        <taxon>Stylosanthes</taxon>
    </lineage>
</organism>
<dbReference type="InterPro" id="IPR052788">
    <property type="entry name" value="RING-type_E3_ligase_ATL"/>
</dbReference>
<dbReference type="PANTHER" id="PTHR45798:SF33">
    <property type="entry name" value="OS06G0666500 PROTEIN"/>
    <property type="match status" value="1"/>
</dbReference>
<keyword evidence="1" id="KW-0479">Metal-binding</keyword>